<keyword evidence="1" id="KW-0812">Transmembrane</keyword>
<organism evidence="2 3">
    <name type="scientific">Malus domestica</name>
    <name type="common">Apple</name>
    <name type="synonym">Pyrus malus</name>
    <dbReference type="NCBI Taxonomy" id="3750"/>
    <lineage>
        <taxon>Eukaryota</taxon>
        <taxon>Viridiplantae</taxon>
        <taxon>Streptophyta</taxon>
        <taxon>Embryophyta</taxon>
        <taxon>Tracheophyta</taxon>
        <taxon>Spermatophyta</taxon>
        <taxon>Magnoliopsida</taxon>
        <taxon>eudicotyledons</taxon>
        <taxon>Gunneridae</taxon>
        <taxon>Pentapetalae</taxon>
        <taxon>rosids</taxon>
        <taxon>fabids</taxon>
        <taxon>Rosales</taxon>
        <taxon>Rosaceae</taxon>
        <taxon>Amygdaloideae</taxon>
        <taxon>Maleae</taxon>
        <taxon>Malus</taxon>
    </lineage>
</organism>
<proteinExistence type="predicted"/>
<name>A0A498K0N6_MALDO</name>
<protein>
    <submittedName>
        <fullName evidence="2">Uncharacterized protein</fullName>
    </submittedName>
</protein>
<evidence type="ECO:0000313" key="3">
    <source>
        <dbReference type="Proteomes" id="UP000290289"/>
    </source>
</evidence>
<keyword evidence="1" id="KW-0472">Membrane</keyword>
<dbReference type="EMBL" id="RDQH01000331">
    <property type="protein sequence ID" value="RXH99292.1"/>
    <property type="molecule type" value="Genomic_DNA"/>
</dbReference>
<evidence type="ECO:0000256" key="1">
    <source>
        <dbReference type="SAM" id="Phobius"/>
    </source>
</evidence>
<feature type="transmembrane region" description="Helical" evidence="1">
    <location>
        <begin position="50"/>
        <end position="73"/>
    </location>
</feature>
<gene>
    <name evidence="2" type="ORF">DVH24_011617</name>
</gene>
<sequence>MAWASDRLILYCPRSCCDCAKGLTPYWRAGTVDPAENSRNSKGFLRRRGMLAVLMLSVLLALVLMVALTCWRIRKQRKTKGKK</sequence>
<dbReference type="Proteomes" id="UP000290289">
    <property type="component" value="Chromosome 5"/>
</dbReference>
<keyword evidence="3" id="KW-1185">Reference proteome</keyword>
<evidence type="ECO:0000313" key="2">
    <source>
        <dbReference type="EMBL" id="RXH99292.1"/>
    </source>
</evidence>
<reference evidence="2 3" key="1">
    <citation type="submission" date="2018-10" db="EMBL/GenBank/DDBJ databases">
        <title>A high-quality apple genome assembly.</title>
        <authorList>
            <person name="Hu J."/>
        </authorList>
    </citation>
    <scope>NUCLEOTIDE SEQUENCE [LARGE SCALE GENOMIC DNA]</scope>
    <source>
        <strain evidence="3">cv. HFTH1</strain>
        <tissue evidence="2">Young leaf</tissue>
    </source>
</reference>
<accession>A0A498K0N6</accession>
<comment type="caution">
    <text evidence="2">The sequence shown here is derived from an EMBL/GenBank/DDBJ whole genome shotgun (WGS) entry which is preliminary data.</text>
</comment>
<keyword evidence="1" id="KW-1133">Transmembrane helix</keyword>
<dbReference type="AlphaFoldDB" id="A0A498K0N6"/>